<sequence length="158" mass="17759">MKITRKAVVFLLLTILVTAFIWHNSLQDAVNSREASKFFDLLLVQLVKLSGGTLSWREVDHFVRKLAHFTEFALLGMMLRSFFAAAMNRGRQLLSRCTLLAVCLCAMVAGMDEYLQQFSPGRSCQLSDVALDSSGALMGILVVELLFYLLYRFLPTAD</sequence>
<evidence type="ECO:0000256" key="1">
    <source>
        <dbReference type="SAM" id="Phobius"/>
    </source>
</evidence>
<evidence type="ECO:0000313" key="3">
    <source>
        <dbReference type="EMBL" id="SFI25414.1"/>
    </source>
</evidence>
<dbReference type="Pfam" id="PF04892">
    <property type="entry name" value="VanZ"/>
    <property type="match status" value="1"/>
</dbReference>
<evidence type="ECO:0000259" key="2">
    <source>
        <dbReference type="Pfam" id="PF04892"/>
    </source>
</evidence>
<accession>A0A1I3GPW8</accession>
<dbReference type="OrthoDB" id="291892at2"/>
<feature type="transmembrane region" description="Helical" evidence="1">
    <location>
        <begin position="66"/>
        <end position="86"/>
    </location>
</feature>
<feature type="transmembrane region" description="Helical" evidence="1">
    <location>
        <begin position="93"/>
        <end position="111"/>
    </location>
</feature>
<feature type="domain" description="VanZ-like" evidence="2">
    <location>
        <begin position="10"/>
        <end position="145"/>
    </location>
</feature>
<dbReference type="NCBIfam" id="NF037970">
    <property type="entry name" value="vanZ_1"/>
    <property type="match status" value="1"/>
</dbReference>
<organism evidence="3 4">
    <name type="scientific">Selenomonas ruminantium</name>
    <dbReference type="NCBI Taxonomy" id="971"/>
    <lineage>
        <taxon>Bacteria</taxon>
        <taxon>Bacillati</taxon>
        <taxon>Bacillota</taxon>
        <taxon>Negativicutes</taxon>
        <taxon>Selenomonadales</taxon>
        <taxon>Selenomonadaceae</taxon>
        <taxon>Selenomonas</taxon>
    </lineage>
</organism>
<reference evidence="3 4" key="1">
    <citation type="submission" date="2016-10" db="EMBL/GenBank/DDBJ databases">
        <authorList>
            <person name="de Groot N.N."/>
        </authorList>
    </citation>
    <scope>NUCLEOTIDE SEQUENCE [LARGE SCALE GENOMIC DNA]</scope>
    <source>
        <strain evidence="3 4">Z108</strain>
    </source>
</reference>
<protein>
    <submittedName>
        <fullName evidence="3">VanZ like family protein</fullName>
    </submittedName>
</protein>
<evidence type="ECO:0000313" key="4">
    <source>
        <dbReference type="Proteomes" id="UP000183639"/>
    </source>
</evidence>
<dbReference type="EMBL" id="FOQK01000024">
    <property type="protein sequence ID" value="SFI25414.1"/>
    <property type="molecule type" value="Genomic_DNA"/>
</dbReference>
<dbReference type="InterPro" id="IPR006976">
    <property type="entry name" value="VanZ-like"/>
</dbReference>
<dbReference type="Proteomes" id="UP000183639">
    <property type="component" value="Unassembled WGS sequence"/>
</dbReference>
<keyword evidence="1" id="KW-0472">Membrane</keyword>
<keyword evidence="1" id="KW-1133">Transmembrane helix</keyword>
<dbReference type="AlphaFoldDB" id="A0A1I3GPW8"/>
<proteinExistence type="predicted"/>
<gene>
    <name evidence="3" type="ORF">SAMN04487861_1248</name>
</gene>
<dbReference type="RefSeq" id="WP_075445149.1">
    <property type="nucleotide sequence ID" value="NZ_FOQK01000024.1"/>
</dbReference>
<feature type="transmembrane region" description="Helical" evidence="1">
    <location>
        <begin position="131"/>
        <end position="151"/>
    </location>
</feature>
<name>A0A1I3GPW8_SELRU</name>
<keyword evidence="1" id="KW-0812">Transmembrane</keyword>